<gene>
    <name evidence="1" type="ORF">ACFQY0_08220</name>
</gene>
<evidence type="ECO:0000313" key="2">
    <source>
        <dbReference type="Proteomes" id="UP001596472"/>
    </source>
</evidence>
<sequence length="119" mass="13737">MEEDPKYDLEERTFQFALQIRLCIARHKWTPDQWTDIKQVLRSSGSVAAIYTEANNAFSKADFFHRIGICKKESGESKLWLRLLGSTSTTTEAKSDLRIHFKEADELVRIFSKIHGSSQ</sequence>
<dbReference type="Gene3D" id="1.20.1440.60">
    <property type="entry name" value="23S rRNA-intervening sequence"/>
    <property type="match status" value="1"/>
</dbReference>
<proteinExistence type="predicted"/>
<reference evidence="2" key="1">
    <citation type="journal article" date="2019" name="Int. J. Syst. Evol. Microbiol.">
        <title>The Global Catalogue of Microorganisms (GCM) 10K type strain sequencing project: providing services to taxonomists for standard genome sequencing and annotation.</title>
        <authorList>
            <consortium name="The Broad Institute Genomics Platform"/>
            <consortium name="The Broad Institute Genome Sequencing Center for Infectious Disease"/>
            <person name="Wu L."/>
            <person name="Ma J."/>
        </authorList>
    </citation>
    <scope>NUCLEOTIDE SEQUENCE [LARGE SCALE GENOMIC DNA]</scope>
    <source>
        <strain evidence="2">CGMCC 4.1467</strain>
    </source>
</reference>
<dbReference type="Proteomes" id="UP001596472">
    <property type="component" value="Unassembled WGS sequence"/>
</dbReference>
<evidence type="ECO:0000313" key="1">
    <source>
        <dbReference type="EMBL" id="MFC7337160.1"/>
    </source>
</evidence>
<dbReference type="InterPro" id="IPR012657">
    <property type="entry name" value="23S_rRNA-intervening_sequence"/>
</dbReference>
<dbReference type="RefSeq" id="WP_379711234.1">
    <property type="nucleotide sequence ID" value="NZ_JBHTBS010000003.1"/>
</dbReference>
<name>A0ABW2L6J0_9BACT</name>
<protein>
    <submittedName>
        <fullName evidence="1">Four helix bundle protein</fullName>
    </submittedName>
</protein>
<dbReference type="InterPro" id="IPR036583">
    <property type="entry name" value="23S_rRNA_IVS_sf"/>
</dbReference>
<dbReference type="Pfam" id="PF05635">
    <property type="entry name" value="23S_rRNA_IVP"/>
    <property type="match status" value="1"/>
</dbReference>
<organism evidence="1 2">
    <name type="scientific">Haloferula chungangensis</name>
    <dbReference type="NCBI Taxonomy" id="1048331"/>
    <lineage>
        <taxon>Bacteria</taxon>
        <taxon>Pseudomonadati</taxon>
        <taxon>Verrucomicrobiota</taxon>
        <taxon>Verrucomicrobiia</taxon>
        <taxon>Verrucomicrobiales</taxon>
        <taxon>Verrucomicrobiaceae</taxon>
        <taxon>Haloferula</taxon>
    </lineage>
</organism>
<keyword evidence="2" id="KW-1185">Reference proteome</keyword>
<dbReference type="EMBL" id="JBHTBS010000003">
    <property type="protein sequence ID" value="MFC7337160.1"/>
    <property type="molecule type" value="Genomic_DNA"/>
</dbReference>
<comment type="caution">
    <text evidence="1">The sequence shown here is derived from an EMBL/GenBank/DDBJ whole genome shotgun (WGS) entry which is preliminary data.</text>
</comment>
<accession>A0ABW2L6J0</accession>
<dbReference type="SUPFAM" id="SSF158446">
    <property type="entry name" value="IVS-encoded protein-like"/>
    <property type="match status" value="1"/>
</dbReference>
<dbReference type="NCBIfam" id="TIGR02436">
    <property type="entry name" value="four helix bundle protein"/>
    <property type="match status" value="1"/>
</dbReference>